<sequence>MTFSLYLRDRKAAESTLLDNSVDLAMVFEPVYMNELQILICKEQQLYAIMPSGHPSAGISELKLSECMAYPLALPTSEYGVRHILDFKANRSMLDMYAAVESDSFEFLRNYAINESCITFQIEIGLPQIVEELRLTARPISKADMAVGSMYLIQKKGRTLPVAAVRFAEQLIQTLSQ</sequence>
<feature type="domain" description="LysR substrate-binding" evidence="1">
    <location>
        <begin position="3"/>
        <end position="174"/>
    </location>
</feature>
<dbReference type="EMBL" id="CP000510">
    <property type="protein sequence ID" value="ABM02280.1"/>
    <property type="molecule type" value="Genomic_DNA"/>
</dbReference>
<dbReference type="AlphaFoldDB" id="A1SS15"/>
<dbReference type="GO" id="GO:0006355">
    <property type="term" value="P:regulation of DNA-templated transcription"/>
    <property type="evidence" value="ECO:0007669"/>
    <property type="project" value="TreeGrafter"/>
</dbReference>
<dbReference type="Proteomes" id="UP000000639">
    <property type="component" value="Chromosome"/>
</dbReference>
<dbReference type="RefSeq" id="WP_011768839.1">
    <property type="nucleotide sequence ID" value="NC_008709.1"/>
</dbReference>
<dbReference type="InterPro" id="IPR050950">
    <property type="entry name" value="HTH-type_LysR_regulators"/>
</dbReference>
<dbReference type="Pfam" id="PF03466">
    <property type="entry name" value="LysR_substrate"/>
    <property type="match status" value="1"/>
</dbReference>
<evidence type="ECO:0000313" key="2">
    <source>
        <dbReference type="EMBL" id="ABM02280.1"/>
    </source>
</evidence>
<proteinExistence type="predicted"/>
<dbReference type="eggNOG" id="COG0583">
    <property type="taxonomic scope" value="Bacteria"/>
</dbReference>
<evidence type="ECO:0000259" key="1">
    <source>
        <dbReference type="Pfam" id="PF03466"/>
    </source>
</evidence>
<dbReference type="HOGENOM" id="CLU_1516694_0_0_6"/>
<dbReference type="InterPro" id="IPR005119">
    <property type="entry name" value="LysR_subst-bd"/>
</dbReference>
<dbReference type="PANTHER" id="PTHR30419">
    <property type="entry name" value="HTH-TYPE TRANSCRIPTIONAL REGULATOR YBHD"/>
    <property type="match status" value="1"/>
</dbReference>
<dbReference type="KEGG" id="pin:Ping_0419"/>
<dbReference type="GO" id="GO:0005829">
    <property type="term" value="C:cytosol"/>
    <property type="evidence" value="ECO:0007669"/>
    <property type="project" value="TreeGrafter"/>
</dbReference>
<name>A1SS15_PSYIN</name>
<protein>
    <submittedName>
        <fullName evidence="2">Transcriptional regulator, LysR family protein</fullName>
    </submittedName>
</protein>
<dbReference type="Gene3D" id="3.40.190.290">
    <property type="match status" value="1"/>
</dbReference>
<keyword evidence="3" id="KW-1185">Reference proteome</keyword>
<reference evidence="2 3" key="1">
    <citation type="submission" date="2007-01" db="EMBL/GenBank/DDBJ databases">
        <title>Complete sequence of Psychromonas ingrahamii 37.</title>
        <authorList>
            <consortium name="US DOE Joint Genome Institute"/>
            <person name="Copeland A."/>
            <person name="Lucas S."/>
            <person name="Lapidus A."/>
            <person name="Barry K."/>
            <person name="Detter J.C."/>
            <person name="Glavina del Rio T."/>
            <person name="Hammon N."/>
            <person name="Israni S."/>
            <person name="Dalin E."/>
            <person name="Tice H."/>
            <person name="Pitluck S."/>
            <person name="Thompson L.S."/>
            <person name="Brettin T."/>
            <person name="Bruce D."/>
            <person name="Han C."/>
            <person name="Tapia R."/>
            <person name="Schmutz J."/>
            <person name="Larimer F."/>
            <person name="Land M."/>
            <person name="Hauser L."/>
            <person name="Kyrpides N."/>
            <person name="Ivanova N."/>
            <person name="Staley J."/>
            <person name="Richardson P."/>
        </authorList>
    </citation>
    <scope>NUCLEOTIDE SEQUENCE [LARGE SCALE GENOMIC DNA]</scope>
    <source>
        <strain evidence="2 3">37</strain>
    </source>
</reference>
<accession>A1SS15</accession>
<organism evidence="2 3">
    <name type="scientific">Psychromonas ingrahamii (strain DSM 17664 / CCUG 51855 / 37)</name>
    <dbReference type="NCBI Taxonomy" id="357804"/>
    <lineage>
        <taxon>Bacteria</taxon>
        <taxon>Pseudomonadati</taxon>
        <taxon>Pseudomonadota</taxon>
        <taxon>Gammaproteobacteria</taxon>
        <taxon>Alteromonadales</taxon>
        <taxon>Psychromonadaceae</taxon>
        <taxon>Psychromonas</taxon>
    </lineage>
</organism>
<dbReference type="SUPFAM" id="SSF53850">
    <property type="entry name" value="Periplasmic binding protein-like II"/>
    <property type="match status" value="1"/>
</dbReference>
<evidence type="ECO:0000313" key="3">
    <source>
        <dbReference type="Proteomes" id="UP000000639"/>
    </source>
</evidence>
<dbReference type="STRING" id="357804.Ping_0419"/>
<gene>
    <name evidence="2" type="ordered locus">Ping_0419</name>
</gene>